<keyword evidence="2" id="KW-1185">Reference proteome</keyword>
<sequence length="363" mass="41417">MDSLKEISIAQSDAPLERIGYGSCGSVWADASRFPDIDRCESALVLKRADGLPDRSIENEAQIHKDILAPIASKPEFLTGFHFYIPRQIQFLQPGTPSWNEILPRLPPESVACQALISERILPLPRDIRRLMVEKFWNGRDDLRDSIINDKRNEHCLIRPYLGRRRVGVGTGERRSMFKSISLRNYPLHIDQMEALGLPTHEYASAMADALAFLLWVAKIDACDVEFVLARPRTVVCAEPCRLGTCAFTPGVLGPHALWILDFDCCKKLPMSVNGIRIAAERFWRNDPFYPNPDAKCEKDTALWEVFKDRFLDTSRKVMAEAEPATRQLPEQFIARVVETIGFIRKGFHWNLKYLNNFGFLNL</sequence>
<reference evidence="1 2" key="1">
    <citation type="journal article" date="2021" name="Nat. Commun.">
        <title>Genetic determinants of endophytism in the Arabidopsis root mycobiome.</title>
        <authorList>
            <person name="Mesny F."/>
            <person name="Miyauchi S."/>
            <person name="Thiergart T."/>
            <person name="Pickel B."/>
            <person name="Atanasova L."/>
            <person name="Karlsson M."/>
            <person name="Huettel B."/>
            <person name="Barry K.W."/>
            <person name="Haridas S."/>
            <person name="Chen C."/>
            <person name="Bauer D."/>
            <person name="Andreopoulos W."/>
            <person name="Pangilinan J."/>
            <person name="LaButti K."/>
            <person name="Riley R."/>
            <person name="Lipzen A."/>
            <person name="Clum A."/>
            <person name="Drula E."/>
            <person name="Henrissat B."/>
            <person name="Kohler A."/>
            <person name="Grigoriev I.V."/>
            <person name="Martin F.M."/>
            <person name="Hacquard S."/>
        </authorList>
    </citation>
    <scope>NUCLEOTIDE SEQUENCE [LARGE SCALE GENOMIC DNA]</scope>
    <source>
        <strain evidence="1 2">MPI-SDFR-AT-0079</strain>
    </source>
</reference>
<dbReference type="EMBL" id="JAGIZQ010000004">
    <property type="protein sequence ID" value="KAH6632541.1"/>
    <property type="molecule type" value="Genomic_DNA"/>
</dbReference>
<evidence type="ECO:0000313" key="1">
    <source>
        <dbReference type="EMBL" id="KAH6632541.1"/>
    </source>
</evidence>
<gene>
    <name evidence="1" type="ORF">F5144DRAFT_574421</name>
</gene>
<dbReference type="Proteomes" id="UP000724584">
    <property type="component" value="Unassembled WGS sequence"/>
</dbReference>
<accession>A0ACB7PCJ2</accession>
<protein>
    <submittedName>
        <fullName evidence="1">Zinc finger protein-domain-containing protein</fullName>
    </submittedName>
</protein>
<comment type="caution">
    <text evidence="1">The sequence shown here is derived from an EMBL/GenBank/DDBJ whole genome shotgun (WGS) entry which is preliminary data.</text>
</comment>
<name>A0ACB7PCJ2_9PEZI</name>
<organism evidence="1 2">
    <name type="scientific">Chaetomium tenue</name>
    <dbReference type="NCBI Taxonomy" id="1854479"/>
    <lineage>
        <taxon>Eukaryota</taxon>
        <taxon>Fungi</taxon>
        <taxon>Dikarya</taxon>
        <taxon>Ascomycota</taxon>
        <taxon>Pezizomycotina</taxon>
        <taxon>Sordariomycetes</taxon>
        <taxon>Sordariomycetidae</taxon>
        <taxon>Sordariales</taxon>
        <taxon>Chaetomiaceae</taxon>
        <taxon>Chaetomium</taxon>
    </lineage>
</organism>
<proteinExistence type="predicted"/>
<evidence type="ECO:0000313" key="2">
    <source>
        <dbReference type="Proteomes" id="UP000724584"/>
    </source>
</evidence>